<feature type="chain" id="PRO_5045090258" evidence="1">
    <location>
        <begin position="25"/>
        <end position="202"/>
    </location>
</feature>
<sequence length="202" mass="21259">MLRSKTPFIPAIASLALCGGQALAQETASVAELVDALQSGGHVLYLRHAMTETDYADQVAAKLGDCATQRVLSEAGWQQAKAIGAAISGLEIPVGEVISSEYCRAWQTADLAFGDYRQDAALNFAPAEDYKQSDLDMMSANVTAAISQIPQDGNLVIVGHDDPFEAATGIYPEPQGVAYVIAPTGDGFTVLGRIGPDEWPAS</sequence>
<accession>A0ABS8BV59</accession>
<reference evidence="2" key="1">
    <citation type="submission" date="2021-10" db="EMBL/GenBank/DDBJ databases">
        <title>Loktanella gaetbuli sp. nov., isolated from a tidal flat.</title>
        <authorList>
            <person name="Park S."/>
            <person name="Yoon J.-H."/>
        </authorList>
    </citation>
    <scope>NUCLEOTIDE SEQUENCE</scope>
    <source>
        <strain evidence="2">TSTF-M6</strain>
    </source>
</reference>
<dbReference type="Proteomes" id="UP001138961">
    <property type="component" value="Unassembled WGS sequence"/>
</dbReference>
<dbReference type="SUPFAM" id="SSF53254">
    <property type="entry name" value="Phosphoglycerate mutase-like"/>
    <property type="match status" value="1"/>
</dbReference>
<comment type="caution">
    <text evidence="2">The sequence shown here is derived from an EMBL/GenBank/DDBJ whole genome shotgun (WGS) entry which is preliminary data.</text>
</comment>
<proteinExistence type="predicted"/>
<name>A0ABS8BV59_9RHOB</name>
<dbReference type="RefSeq" id="WP_226748320.1">
    <property type="nucleotide sequence ID" value="NZ_JAJATZ010000004.1"/>
</dbReference>
<gene>
    <name evidence="2" type="ORF">LGQ03_10260</name>
</gene>
<evidence type="ECO:0000313" key="3">
    <source>
        <dbReference type="Proteomes" id="UP001138961"/>
    </source>
</evidence>
<dbReference type="InterPro" id="IPR013078">
    <property type="entry name" value="His_Pase_superF_clade-1"/>
</dbReference>
<evidence type="ECO:0000313" key="2">
    <source>
        <dbReference type="EMBL" id="MCB5199625.1"/>
    </source>
</evidence>
<protein>
    <submittedName>
        <fullName evidence="2">Histidine phosphatase family protein</fullName>
    </submittedName>
</protein>
<dbReference type="Gene3D" id="3.40.50.1240">
    <property type="entry name" value="Phosphoglycerate mutase-like"/>
    <property type="match status" value="1"/>
</dbReference>
<dbReference type="EMBL" id="JAJATZ010000004">
    <property type="protein sequence ID" value="MCB5199625.1"/>
    <property type="molecule type" value="Genomic_DNA"/>
</dbReference>
<dbReference type="Pfam" id="PF00300">
    <property type="entry name" value="His_Phos_1"/>
    <property type="match status" value="1"/>
</dbReference>
<keyword evidence="1" id="KW-0732">Signal</keyword>
<dbReference type="InterPro" id="IPR029033">
    <property type="entry name" value="His_PPase_superfam"/>
</dbReference>
<organism evidence="2 3">
    <name type="scientific">Loktanella gaetbuli</name>
    <dbReference type="NCBI Taxonomy" id="2881335"/>
    <lineage>
        <taxon>Bacteria</taxon>
        <taxon>Pseudomonadati</taxon>
        <taxon>Pseudomonadota</taxon>
        <taxon>Alphaproteobacteria</taxon>
        <taxon>Rhodobacterales</taxon>
        <taxon>Roseobacteraceae</taxon>
        <taxon>Loktanella</taxon>
    </lineage>
</organism>
<evidence type="ECO:0000256" key="1">
    <source>
        <dbReference type="SAM" id="SignalP"/>
    </source>
</evidence>
<keyword evidence="3" id="KW-1185">Reference proteome</keyword>
<feature type="signal peptide" evidence="1">
    <location>
        <begin position="1"/>
        <end position="24"/>
    </location>
</feature>
<dbReference type="CDD" id="cd07067">
    <property type="entry name" value="HP_PGM_like"/>
    <property type="match status" value="1"/>
</dbReference>
<dbReference type="NCBIfam" id="NF004841">
    <property type="entry name" value="PRK06193.1-1"/>
    <property type="match status" value="1"/>
</dbReference>